<name>A0A0N0DVV5_LEPPY</name>
<dbReference type="OrthoDB" id="372487at2759"/>
<dbReference type="PANTHER" id="PTHR12341:SF41">
    <property type="entry name" value="5'-3' EXORIBONUCLEASE 2"/>
    <property type="match status" value="1"/>
</dbReference>
<dbReference type="SUPFAM" id="SSF88723">
    <property type="entry name" value="PIN domain-like"/>
    <property type="match status" value="1"/>
</dbReference>
<dbReference type="InterPro" id="IPR027073">
    <property type="entry name" value="5_3_exoribonuclease"/>
</dbReference>
<evidence type="ECO:0000313" key="4">
    <source>
        <dbReference type="Proteomes" id="UP000037923"/>
    </source>
</evidence>
<feature type="compositionally biased region" description="Acidic residues" evidence="1">
    <location>
        <begin position="577"/>
        <end position="586"/>
    </location>
</feature>
<feature type="region of interest" description="Disordered" evidence="1">
    <location>
        <begin position="101"/>
        <end position="127"/>
    </location>
</feature>
<dbReference type="AlphaFoldDB" id="A0A0N0DVV5"/>
<organism evidence="3 4">
    <name type="scientific">Leptomonas pyrrhocoris</name>
    <name type="common">Firebug parasite</name>
    <dbReference type="NCBI Taxonomy" id="157538"/>
    <lineage>
        <taxon>Eukaryota</taxon>
        <taxon>Discoba</taxon>
        <taxon>Euglenozoa</taxon>
        <taxon>Kinetoplastea</taxon>
        <taxon>Metakinetoplastina</taxon>
        <taxon>Trypanosomatida</taxon>
        <taxon>Trypanosomatidae</taxon>
        <taxon>Leishmaniinae</taxon>
        <taxon>Leptomonas</taxon>
    </lineage>
</organism>
<dbReference type="GO" id="GO:0005634">
    <property type="term" value="C:nucleus"/>
    <property type="evidence" value="ECO:0007669"/>
    <property type="project" value="TreeGrafter"/>
</dbReference>
<dbReference type="Proteomes" id="UP000037923">
    <property type="component" value="Unassembled WGS sequence"/>
</dbReference>
<dbReference type="GeneID" id="26904603"/>
<proteinExistence type="predicted"/>
<dbReference type="RefSeq" id="XP_015659350.1">
    <property type="nucleotide sequence ID" value="XM_015801949.1"/>
</dbReference>
<protein>
    <recommendedName>
        <fullName evidence="2">Xrn1 N-terminal domain-containing protein</fullName>
    </recommendedName>
</protein>
<dbReference type="Pfam" id="PF03159">
    <property type="entry name" value="XRN_N"/>
    <property type="match status" value="1"/>
</dbReference>
<dbReference type="RefSeq" id="XP_015659349.1">
    <property type="nucleotide sequence ID" value="XM_015801948.1"/>
</dbReference>
<dbReference type="GO" id="GO:0004534">
    <property type="term" value="F:5'-3' RNA exonuclease activity"/>
    <property type="evidence" value="ECO:0007669"/>
    <property type="project" value="TreeGrafter"/>
</dbReference>
<reference evidence="3 4" key="1">
    <citation type="submission" date="2015-07" db="EMBL/GenBank/DDBJ databases">
        <title>High-quality genome of monoxenous trypanosomatid Leptomonas pyrrhocoris.</title>
        <authorList>
            <person name="Flegontov P."/>
            <person name="Butenko A."/>
            <person name="Firsov S."/>
            <person name="Vlcek C."/>
            <person name="Logacheva M.D."/>
            <person name="Field M."/>
            <person name="Filatov D."/>
            <person name="Flegontova O."/>
            <person name="Gerasimov E."/>
            <person name="Jackson A.P."/>
            <person name="Kelly S."/>
            <person name="Opperdoes F."/>
            <person name="O'Reilly A."/>
            <person name="Votypka J."/>
            <person name="Yurchenko V."/>
            <person name="Lukes J."/>
        </authorList>
    </citation>
    <scope>NUCLEOTIDE SEQUENCE [LARGE SCALE GENOMIC DNA]</scope>
    <source>
        <strain evidence="3">H10</strain>
    </source>
</reference>
<dbReference type="PRINTS" id="PR00853">
    <property type="entry name" value="XPGRADSUPER"/>
</dbReference>
<dbReference type="InterPro" id="IPR029060">
    <property type="entry name" value="PIN-like_dom_sf"/>
</dbReference>
<feature type="domain" description="Xrn1 N-terminal" evidence="2">
    <location>
        <begin position="1"/>
        <end position="244"/>
    </location>
</feature>
<dbReference type="EMBL" id="LGTL01000007">
    <property type="protein sequence ID" value="KPA80911.1"/>
    <property type="molecule type" value="Genomic_DNA"/>
</dbReference>
<gene>
    <name evidence="3" type="ORF">ABB37_04312</name>
</gene>
<evidence type="ECO:0000313" key="3">
    <source>
        <dbReference type="EMBL" id="KPA80911.1"/>
    </source>
</evidence>
<evidence type="ECO:0000256" key="1">
    <source>
        <dbReference type="SAM" id="MobiDB-lite"/>
    </source>
</evidence>
<dbReference type="EMBL" id="LGTL01000007">
    <property type="protein sequence ID" value="KPA80910.1"/>
    <property type="molecule type" value="Genomic_DNA"/>
</dbReference>
<dbReference type="InterPro" id="IPR006084">
    <property type="entry name" value="XPG/Rad2"/>
</dbReference>
<dbReference type="OMA" id="HREEILC"/>
<feature type="compositionally biased region" description="Polar residues" evidence="1">
    <location>
        <begin position="111"/>
        <end position="122"/>
    </location>
</feature>
<feature type="region of interest" description="Disordered" evidence="1">
    <location>
        <begin position="557"/>
        <end position="592"/>
    </location>
</feature>
<evidence type="ECO:0000259" key="2">
    <source>
        <dbReference type="Pfam" id="PF03159"/>
    </source>
</evidence>
<comment type="caution">
    <text evidence="3">The sequence shown here is derived from an EMBL/GenBank/DDBJ whole genome shotgun (WGS) entry which is preliminary data.</text>
</comment>
<dbReference type="Gene3D" id="3.40.50.12390">
    <property type="match status" value="2"/>
</dbReference>
<accession>A0A0N0DVV5</accession>
<dbReference type="GO" id="GO:0003723">
    <property type="term" value="F:RNA binding"/>
    <property type="evidence" value="ECO:0007669"/>
    <property type="project" value="TreeGrafter"/>
</dbReference>
<keyword evidence="4" id="KW-1185">Reference proteome</keyword>
<dbReference type="GO" id="GO:0000956">
    <property type="term" value="P:nuclear-transcribed mRNA catabolic process"/>
    <property type="evidence" value="ECO:0007669"/>
    <property type="project" value="TreeGrafter"/>
</dbReference>
<dbReference type="PANTHER" id="PTHR12341">
    <property type="entry name" value="5'-&gt;3' EXORIBONUCLEASE"/>
    <property type="match status" value="1"/>
</dbReference>
<dbReference type="InterPro" id="IPR004859">
    <property type="entry name" value="Xrn1_N"/>
</dbReference>
<dbReference type="VEuPathDB" id="TriTrypDB:LpyrH10_07_1190"/>
<sequence>MGVKGLWNYVEHHNVQYAYPNKNARATCYGVNPRHLFIDMNAVLHMSYEPTKPTTAATLRAVVTRVDELLLRVRPEDTLVLVFDGVAPVLKIKTQKERRRSLPVNAPCPASISSSPDKSNQQSTTAAAATSGAISSAAYTSDLTRDGVPLRREEILCGSEFVLACEEYITSHLQRRKAQQQRQYSWRQLRVSGCRTAGEGEVKISGLLRQLWAANVADGTYKPDDAITFVGNDSDLILVAMVATPYSYFTLVDPFDYSLTSLHELMEHWSNAVPNPPLSSELLPSYRVDFVFLMLLAGSDYYEGIRADSVALWRRYRHLRANEGFFRRALLSGPHLDLDLEFVRAVFARNGSMRAQLLRVPRNKRKTAKSILRSGGGGGSSSATDGIRLLSAALWSLKSYVTGSCVDYRFRVPQEGGCPSVGSLRSAAQTRGLSRMIGAGARSAAAEEEANAETHPLFTPLEQCLAVLGMRGRYSLELRRALHTCTADEGHTLTTSSSITYMTETVRRIMAAVDASRLTTAERLLHTPSALRAESVEGGGSEEGAFMLLAAIPPRKAAQASPAVATDAKEDHSIDPSEGDPDEESGDGSAAS</sequence>